<dbReference type="GO" id="GO:0008324">
    <property type="term" value="F:monoatomic cation transmembrane transporter activity"/>
    <property type="evidence" value="ECO:0007669"/>
    <property type="project" value="InterPro"/>
</dbReference>
<comment type="caution">
    <text evidence="3">The sequence shown here is derived from an EMBL/GenBank/DDBJ whole genome shotgun (WGS) entry which is preliminary data.</text>
</comment>
<keyword evidence="4" id="KW-1185">Reference proteome</keyword>
<proteinExistence type="predicted"/>
<protein>
    <submittedName>
        <fullName evidence="3">Trk family K+ transporter</fullName>
    </submittedName>
</protein>
<evidence type="ECO:0000259" key="1">
    <source>
        <dbReference type="PROSITE" id="PS51201"/>
    </source>
</evidence>
<reference evidence="3 4" key="1">
    <citation type="journal article" date="2015" name="Genome Announc.">
        <title>Expanding the biotechnology potential of lactobacilli through comparative genomics of 213 strains and associated genera.</title>
        <authorList>
            <person name="Sun Z."/>
            <person name="Harris H.M."/>
            <person name="McCann A."/>
            <person name="Guo C."/>
            <person name="Argimon S."/>
            <person name="Zhang W."/>
            <person name="Yang X."/>
            <person name="Jeffery I.B."/>
            <person name="Cooney J.C."/>
            <person name="Kagawa T.F."/>
            <person name="Liu W."/>
            <person name="Song Y."/>
            <person name="Salvetti E."/>
            <person name="Wrobel A."/>
            <person name="Rasinkangas P."/>
            <person name="Parkhill J."/>
            <person name="Rea M.C."/>
            <person name="O'Sullivan O."/>
            <person name="Ritari J."/>
            <person name="Douillard F.P."/>
            <person name="Paul Ross R."/>
            <person name="Yang R."/>
            <person name="Briner A.E."/>
            <person name="Felis G.E."/>
            <person name="de Vos W.M."/>
            <person name="Barrangou R."/>
            <person name="Klaenhammer T.R."/>
            <person name="Caufield P.W."/>
            <person name="Cui Y."/>
            <person name="Zhang H."/>
            <person name="O'Toole P.W."/>
        </authorList>
    </citation>
    <scope>NUCLEOTIDE SEQUENCE [LARGE SCALE GENOMIC DNA]</scope>
    <source>
        <strain evidence="3 4">DSM 23927</strain>
    </source>
</reference>
<dbReference type="Gene3D" id="3.40.50.720">
    <property type="entry name" value="NAD(P)-binding Rossmann-like Domain"/>
    <property type="match status" value="1"/>
</dbReference>
<dbReference type="OrthoDB" id="9776294at2"/>
<dbReference type="Pfam" id="PF02254">
    <property type="entry name" value="TrkA_N"/>
    <property type="match status" value="1"/>
</dbReference>
<dbReference type="SUPFAM" id="SSF116726">
    <property type="entry name" value="TrkA C-terminal domain-like"/>
    <property type="match status" value="1"/>
</dbReference>
<evidence type="ECO:0000313" key="4">
    <source>
        <dbReference type="Proteomes" id="UP000051672"/>
    </source>
</evidence>
<dbReference type="Pfam" id="PF02080">
    <property type="entry name" value="TrkA_C"/>
    <property type="match status" value="1"/>
</dbReference>
<gene>
    <name evidence="3" type="ORF">FC34_GL001347</name>
</gene>
<accession>A0A0R2AY71</accession>
<dbReference type="RefSeq" id="WP_057894639.1">
    <property type="nucleotide sequence ID" value="NZ_AYZQ01000003.1"/>
</dbReference>
<dbReference type="GO" id="GO:0006813">
    <property type="term" value="P:potassium ion transport"/>
    <property type="evidence" value="ECO:0007669"/>
    <property type="project" value="InterPro"/>
</dbReference>
<dbReference type="PROSITE" id="PS51202">
    <property type="entry name" value="RCK_C"/>
    <property type="match status" value="1"/>
</dbReference>
<organism evidence="3 4">
    <name type="scientific">Lacticaseibacillus brantae DSM 23927</name>
    <dbReference type="NCBI Taxonomy" id="1423727"/>
    <lineage>
        <taxon>Bacteria</taxon>
        <taxon>Bacillati</taxon>
        <taxon>Bacillota</taxon>
        <taxon>Bacilli</taxon>
        <taxon>Lactobacillales</taxon>
        <taxon>Lactobacillaceae</taxon>
        <taxon>Lacticaseibacillus</taxon>
    </lineage>
</organism>
<dbReference type="InterPro" id="IPR036721">
    <property type="entry name" value="RCK_C_sf"/>
</dbReference>
<dbReference type="InterPro" id="IPR050721">
    <property type="entry name" value="Trk_Ktr_HKT_K-transport"/>
</dbReference>
<dbReference type="PANTHER" id="PTHR43833:SF7">
    <property type="entry name" value="KTR SYSTEM POTASSIUM UPTAKE PROTEIN C"/>
    <property type="match status" value="1"/>
</dbReference>
<dbReference type="PANTHER" id="PTHR43833">
    <property type="entry name" value="POTASSIUM CHANNEL PROTEIN 2-RELATED-RELATED"/>
    <property type="match status" value="1"/>
</dbReference>
<dbReference type="PATRIC" id="fig|1423727.3.peg.1367"/>
<dbReference type="STRING" id="1423727.FC34_GL001347"/>
<feature type="domain" description="RCK N-terminal" evidence="1">
    <location>
        <begin position="6"/>
        <end position="123"/>
    </location>
</feature>
<feature type="domain" description="RCK C-terminal" evidence="2">
    <location>
        <begin position="139"/>
        <end position="212"/>
    </location>
</feature>
<dbReference type="Gene3D" id="3.30.70.1450">
    <property type="entry name" value="Regulator of K+ conductance, C-terminal domain"/>
    <property type="match status" value="1"/>
</dbReference>
<dbReference type="InterPro" id="IPR003148">
    <property type="entry name" value="RCK_N"/>
</dbReference>
<dbReference type="EMBL" id="AYZQ01000003">
    <property type="protein sequence ID" value="KRM71690.1"/>
    <property type="molecule type" value="Genomic_DNA"/>
</dbReference>
<name>A0A0R2AY71_9LACO</name>
<evidence type="ECO:0000313" key="3">
    <source>
        <dbReference type="EMBL" id="KRM71690.1"/>
    </source>
</evidence>
<dbReference type="Proteomes" id="UP000051672">
    <property type="component" value="Unassembled WGS sequence"/>
</dbReference>
<dbReference type="AlphaFoldDB" id="A0A0R2AY71"/>
<evidence type="ECO:0000259" key="2">
    <source>
        <dbReference type="PROSITE" id="PS51202"/>
    </source>
</evidence>
<dbReference type="InterPro" id="IPR006037">
    <property type="entry name" value="RCK_C"/>
</dbReference>
<dbReference type="InterPro" id="IPR036291">
    <property type="entry name" value="NAD(P)-bd_dom_sf"/>
</dbReference>
<dbReference type="SUPFAM" id="SSF51735">
    <property type="entry name" value="NAD(P)-binding Rossmann-fold domains"/>
    <property type="match status" value="1"/>
</dbReference>
<sequence length="212" mass="23004">MNNLKATNFVVFGLGRFGTSLVHNLVAQDVAVMVVDKDAQKINDIADRVDQAVIGDASDEDVLDKIGIGDFDVAIFAMGEEFEATIMSMMMAKEKGTKRVVVKALDPRQAQILTRLGADQVVLPEVEMGEKIAKSLVNPNILDVIDQANGIAISEIRPDTAWINHTIAEADIRQKAKITVIAIIRNQATIMPVTADLTILADDILIVIQNKG</sequence>
<dbReference type="PROSITE" id="PS51201">
    <property type="entry name" value="RCK_N"/>
    <property type="match status" value="1"/>
</dbReference>